<reference evidence="5" key="1">
    <citation type="submission" date="2020-01" db="EMBL/GenBank/DDBJ databases">
        <title>Identification and distribution of gene clusters putatively required for synthesis of sphingolipid metabolism inhibitors in phylogenetically diverse species of the filamentous fungus Fusarium.</title>
        <authorList>
            <person name="Kim H.-S."/>
            <person name="Busman M."/>
            <person name="Brown D.W."/>
            <person name="Divon H."/>
            <person name="Uhlig S."/>
            <person name="Proctor R.H."/>
        </authorList>
    </citation>
    <scope>NUCLEOTIDE SEQUENCE</scope>
    <source>
        <strain evidence="5">NRRL 53441</strain>
    </source>
</reference>
<organism evidence="5 6">
    <name type="scientific">Fusarium austroafricanum</name>
    <dbReference type="NCBI Taxonomy" id="2364996"/>
    <lineage>
        <taxon>Eukaryota</taxon>
        <taxon>Fungi</taxon>
        <taxon>Dikarya</taxon>
        <taxon>Ascomycota</taxon>
        <taxon>Pezizomycotina</taxon>
        <taxon>Sordariomycetes</taxon>
        <taxon>Hypocreomycetidae</taxon>
        <taxon>Hypocreales</taxon>
        <taxon>Nectriaceae</taxon>
        <taxon>Fusarium</taxon>
        <taxon>Fusarium concolor species complex</taxon>
    </lineage>
</organism>
<evidence type="ECO:0000313" key="5">
    <source>
        <dbReference type="EMBL" id="KAF4440768.1"/>
    </source>
</evidence>
<sequence length="344" mass="38169">MASEWDMKYSAQQQLDFIVEWEQDNPGPRSHVPPIIKDLLTIRDHLEAVALGHTTFSEQSIAESLKRKRLFHPSFDLTQDELGHDIYSDEGAGVSPKSEIALKREQEKKAQLSKAISEARRHLNLADVDHILKARSQDASQSTSSQVEALEATAKGPEPAKVETAENETVPAELPATTMADLPACRPIEGENVTTTEQVHEDSNCPKCSKCGNDYASAVIRCACTHHYCSDCLCELVKMSIQDLAPFPPVCCGKPLPVDANSATFDDETMLDFFSKKMANRRKTDHRSSGHQRKVPRLSLEPFLFLSPSRDKALASTTTNKVEASPEKNKQKCRLCHGLIDKDT</sequence>
<feature type="non-terminal residue" evidence="5">
    <location>
        <position position="344"/>
    </location>
</feature>
<feature type="region of interest" description="Disordered" evidence="4">
    <location>
        <begin position="136"/>
        <end position="169"/>
    </location>
</feature>
<feature type="compositionally biased region" description="Polar residues" evidence="4">
    <location>
        <begin position="137"/>
        <end position="147"/>
    </location>
</feature>
<keyword evidence="2" id="KW-0863">Zinc-finger</keyword>
<keyword evidence="1" id="KW-0479">Metal-binding</keyword>
<dbReference type="EMBL" id="JAADJG010000644">
    <property type="protein sequence ID" value="KAF4440768.1"/>
    <property type="molecule type" value="Genomic_DNA"/>
</dbReference>
<protein>
    <recommendedName>
        <fullName evidence="7">RING-type domain-containing protein</fullName>
    </recommendedName>
</protein>
<accession>A0A8H4K143</accession>
<name>A0A8H4K143_9HYPO</name>
<comment type="caution">
    <text evidence="5">The sequence shown here is derived from an EMBL/GenBank/DDBJ whole genome shotgun (WGS) entry which is preliminary data.</text>
</comment>
<keyword evidence="3" id="KW-0862">Zinc</keyword>
<evidence type="ECO:0000256" key="4">
    <source>
        <dbReference type="SAM" id="MobiDB-lite"/>
    </source>
</evidence>
<dbReference type="InterPro" id="IPR017907">
    <property type="entry name" value="Znf_RING_CS"/>
</dbReference>
<evidence type="ECO:0008006" key="7">
    <source>
        <dbReference type="Google" id="ProtNLM"/>
    </source>
</evidence>
<evidence type="ECO:0000256" key="1">
    <source>
        <dbReference type="ARBA" id="ARBA00022723"/>
    </source>
</evidence>
<dbReference type="AlphaFoldDB" id="A0A8H4K143"/>
<evidence type="ECO:0000256" key="3">
    <source>
        <dbReference type="ARBA" id="ARBA00022833"/>
    </source>
</evidence>
<gene>
    <name evidence="5" type="ORF">F53441_12203</name>
</gene>
<dbReference type="Proteomes" id="UP000605986">
    <property type="component" value="Unassembled WGS sequence"/>
</dbReference>
<dbReference type="GO" id="GO:0008270">
    <property type="term" value="F:zinc ion binding"/>
    <property type="evidence" value="ECO:0007669"/>
    <property type="project" value="UniProtKB-KW"/>
</dbReference>
<dbReference type="OrthoDB" id="9977870at2759"/>
<keyword evidence="6" id="KW-1185">Reference proteome</keyword>
<evidence type="ECO:0000313" key="6">
    <source>
        <dbReference type="Proteomes" id="UP000605986"/>
    </source>
</evidence>
<evidence type="ECO:0000256" key="2">
    <source>
        <dbReference type="ARBA" id="ARBA00022771"/>
    </source>
</evidence>
<dbReference type="PROSITE" id="PS00518">
    <property type="entry name" value="ZF_RING_1"/>
    <property type="match status" value="1"/>
</dbReference>
<proteinExistence type="predicted"/>